<name>A0A0E2H9W5_9FIRM</name>
<dbReference type="Proteomes" id="UP000013085">
    <property type="component" value="Unassembled WGS sequence"/>
</dbReference>
<proteinExistence type="predicted"/>
<dbReference type="EMBL" id="AGYR01000034">
    <property type="protein sequence ID" value="ENZ13251.1"/>
    <property type="molecule type" value="Genomic_DNA"/>
</dbReference>
<protein>
    <submittedName>
        <fullName evidence="1">Uncharacterized protein</fullName>
    </submittedName>
</protein>
<sequence length="74" mass="8532">MSDPYENLANAIVLQAVKDYRDALKRLKKKSGNKTAMADALECERFFRSGWYKTLTSVDGEYLINKLREEARSL</sequence>
<reference evidence="1 2" key="1">
    <citation type="submission" date="2013-01" db="EMBL/GenBank/DDBJ databases">
        <title>The Genome Sequence of Clostridium clostridioforme 90A8.</title>
        <authorList>
            <consortium name="The Broad Institute Genome Sequencing Platform"/>
            <person name="Earl A."/>
            <person name="Ward D."/>
            <person name="Feldgarden M."/>
            <person name="Gevers D."/>
            <person name="Courvalin P."/>
            <person name="Lambert T."/>
            <person name="Walker B."/>
            <person name="Young S.K."/>
            <person name="Zeng Q."/>
            <person name="Gargeya S."/>
            <person name="Fitzgerald M."/>
            <person name="Haas B."/>
            <person name="Abouelleil A."/>
            <person name="Alvarado L."/>
            <person name="Arachchi H.M."/>
            <person name="Berlin A.M."/>
            <person name="Chapman S.B."/>
            <person name="Dewar J."/>
            <person name="Goldberg J."/>
            <person name="Griggs A."/>
            <person name="Gujja S."/>
            <person name="Hansen M."/>
            <person name="Howarth C."/>
            <person name="Imamovic A."/>
            <person name="Larimer J."/>
            <person name="McCowan C."/>
            <person name="Murphy C."/>
            <person name="Neiman D."/>
            <person name="Pearson M."/>
            <person name="Priest M."/>
            <person name="Roberts A."/>
            <person name="Saif S."/>
            <person name="Shea T."/>
            <person name="Sisk P."/>
            <person name="Sykes S."/>
            <person name="Wortman J."/>
            <person name="Nusbaum C."/>
            <person name="Birren B."/>
        </authorList>
    </citation>
    <scope>NUCLEOTIDE SEQUENCE [LARGE SCALE GENOMIC DNA]</scope>
    <source>
        <strain evidence="1 2">90A8</strain>
    </source>
</reference>
<dbReference type="AlphaFoldDB" id="A0A0E2H9W5"/>
<gene>
    <name evidence="1" type="ORF">HMPREF1090_02984</name>
</gene>
<comment type="caution">
    <text evidence="1">The sequence shown here is derived from an EMBL/GenBank/DDBJ whole genome shotgun (WGS) entry which is preliminary data.</text>
</comment>
<dbReference type="HOGENOM" id="CLU_180670_0_0_9"/>
<dbReference type="PATRIC" id="fig|999408.3.peg.3222"/>
<evidence type="ECO:0000313" key="1">
    <source>
        <dbReference type="EMBL" id="ENZ13251.1"/>
    </source>
</evidence>
<dbReference type="RefSeq" id="WP_002593366.1">
    <property type="nucleotide sequence ID" value="NZ_KB850977.1"/>
</dbReference>
<accession>A0A0E2H9W5</accession>
<organism evidence="1 2">
    <name type="scientific">[Clostridium] clostridioforme 90A8</name>
    <dbReference type="NCBI Taxonomy" id="999408"/>
    <lineage>
        <taxon>Bacteria</taxon>
        <taxon>Bacillati</taxon>
        <taxon>Bacillota</taxon>
        <taxon>Clostridia</taxon>
        <taxon>Lachnospirales</taxon>
        <taxon>Lachnospiraceae</taxon>
        <taxon>Enterocloster</taxon>
    </lineage>
</organism>
<evidence type="ECO:0000313" key="2">
    <source>
        <dbReference type="Proteomes" id="UP000013085"/>
    </source>
</evidence>